<dbReference type="AlphaFoldDB" id="A0AAW2XWE3"/>
<evidence type="ECO:0000256" key="1">
    <source>
        <dbReference type="SAM" id="MobiDB-lite"/>
    </source>
</evidence>
<proteinExistence type="predicted"/>
<reference evidence="2" key="1">
    <citation type="submission" date="2020-06" db="EMBL/GenBank/DDBJ databases">
        <authorList>
            <person name="Li T."/>
            <person name="Hu X."/>
            <person name="Zhang T."/>
            <person name="Song X."/>
            <person name="Zhang H."/>
            <person name="Dai N."/>
            <person name="Sheng W."/>
            <person name="Hou X."/>
            <person name="Wei L."/>
        </authorList>
    </citation>
    <scope>NUCLEOTIDE SEQUENCE</scope>
    <source>
        <strain evidence="2">KEN1</strain>
        <tissue evidence="2">Leaf</tissue>
    </source>
</reference>
<comment type="caution">
    <text evidence="2">The sequence shown here is derived from an EMBL/GenBank/DDBJ whole genome shotgun (WGS) entry which is preliminary data.</text>
</comment>
<feature type="region of interest" description="Disordered" evidence="1">
    <location>
        <begin position="1"/>
        <end position="30"/>
    </location>
</feature>
<sequence>MTTKILRERGPKASPARPKDVCGGTGPKLTTKLRTTHLRKLRLDPSPILRTEYPSGLPRGRLLILPGGTGQSDPPMAGFPPQKDSP</sequence>
<name>A0AAW2XWE3_9LAMI</name>
<accession>A0AAW2XWE3</accession>
<organism evidence="2">
    <name type="scientific">Sesamum latifolium</name>
    <dbReference type="NCBI Taxonomy" id="2727402"/>
    <lineage>
        <taxon>Eukaryota</taxon>
        <taxon>Viridiplantae</taxon>
        <taxon>Streptophyta</taxon>
        <taxon>Embryophyta</taxon>
        <taxon>Tracheophyta</taxon>
        <taxon>Spermatophyta</taxon>
        <taxon>Magnoliopsida</taxon>
        <taxon>eudicotyledons</taxon>
        <taxon>Gunneridae</taxon>
        <taxon>Pentapetalae</taxon>
        <taxon>asterids</taxon>
        <taxon>lamiids</taxon>
        <taxon>Lamiales</taxon>
        <taxon>Pedaliaceae</taxon>
        <taxon>Sesamum</taxon>
    </lineage>
</organism>
<reference evidence="2" key="2">
    <citation type="journal article" date="2024" name="Plant">
        <title>Genomic evolution and insights into agronomic trait innovations of Sesamum species.</title>
        <authorList>
            <person name="Miao H."/>
            <person name="Wang L."/>
            <person name="Qu L."/>
            <person name="Liu H."/>
            <person name="Sun Y."/>
            <person name="Le M."/>
            <person name="Wang Q."/>
            <person name="Wei S."/>
            <person name="Zheng Y."/>
            <person name="Lin W."/>
            <person name="Duan Y."/>
            <person name="Cao H."/>
            <person name="Xiong S."/>
            <person name="Wang X."/>
            <person name="Wei L."/>
            <person name="Li C."/>
            <person name="Ma Q."/>
            <person name="Ju M."/>
            <person name="Zhao R."/>
            <person name="Li G."/>
            <person name="Mu C."/>
            <person name="Tian Q."/>
            <person name="Mei H."/>
            <person name="Zhang T."/>
            <person name="Gao T."/>
            <person name="Zhang H."/>
        </authorList>
    </citation>
    <scope>NUCLEOTIDE SEQUENCE</scope>
    <source>
        <strain evidence="2">KEN1</strain>
    </source>
</reference>
<protein>
    <submittedName>
        <fullName evidence="2">Uncharacterized protein</fullName>
    </submittedName>
</protein>
<evidence type="ECO:0000313" key="2">
    <source>
        <dbReference type="EMBL" id="KAL0458305.1"/>
    </source>
</evidence>
<gene>
    <name evidence="2" type="ORF">Slati_0457700</name>
</gene>
<dbReference type="EMBL" id="JACGWN010000002">
    <property type="protein sequence ID" value="KAL0458305.1"/>
    <property type="molecule type" value="Genomic_DNA"/>
</dbReference>
<feature type="compositionally biased region" description="Basic and acidic residues" evidence="1">
    <location>
        <begin position="1"/>
        <end position="11"/>
    </location>
</feature>
<feature type="region of interest" description="Disordered" evidence="1">
    <location>
        <begin position="64"/>
        <end position="86"/>
    </location>
</feature>